<dbReference type="Gene3D" id="3.90.1580.10">
    <property type="entry name" value="paralog of FGE (formylglycine-generating enzyme)"/>
    <property type="match status" value="1"/>
</dbReference>
<keyword evidence="1" id="KW-0560">Oxidoreductase</keyword>
<dbReference type="AlphaFoldDB" id="A0AAP6MKS8"/>
<gene>
    <name evidence="6" type="primary">egtB</name>
    <name evidence="6" type="ORF">VCB98_10420</name>
</gene>
<dbReference type="NCBIfam" id="TIGR03440">
    <property type="entry name" value="egtB_TIGR03440"/>
    <property type="match status" value="1"/>
</dbReference>
<dbReference type="PANTHER" id="PTHR23150:SF36">
    <property type="entry name" value="HERCYNINE OXYGENASE"/>
    <property type="match status" value="1"/>
</dbReference>
<dbReference type="InterPro" id="IPR016187">
    <property type="entry name" value="CTDL_fold"/>
</dbReference>
<dbReference type="EMBL" id="JAYGII010000024">
    <property type="protein sequence ID" value="MEA5446233.1"/>
    <property type="molecule type" value="Genomic_DNA"/>
</dbReference>
<dbReference type="InterPro" id="IPR051043">
    <property type="entry name" value="Sulfatase_Mod_Factor_Kinase"/>
</dbReference>
<dbReference type="Pfam" id="PF03781">
    <property type="entry name" value="FGE-sulfatase"/>
    <property type="match status" value="2"/>
</dbReference>
<proteinExistence type="predicted"/>
<sequence>MASAKPAPEAIHAGLRDRYTTVRQTTLALTRGLTAEDMLVQTVDHVSPTKWHLAHTTWFFERFLLQSWRDDYRVFNPHFDYLFNSYYFRLGQMHPRPRRGLLSRPSLEEVLDYRAHVDEAMEALLLGAMDKALIKRVVLGLNHEQQHQELILTDIKHVLASNPLEPALHDHPPPPAPKPTPLQFHAGPHGLQSIGHPDWGKEEGDFHFDNEGPAHQVLVEPHALAHRLITNQEYRDFIRDGGYDNPALWLSDGWSTVQQEGWNRPLYWDEGLTSEFTLAGRREIDPHAPVTHVSLYEADAFARWAGMRLPSEAEWELAARSKETAGHYADRGFYHPTGSDSSEGMQQLFGDCWEWTASPYAAYPGYHPPSGAIGEYNGKFMCNQMVLRGGSCASPAGHLRATYRNFFYPVDRWQFSGIRLAKDLD</sequence>
<dbReference type="GO" id="GO:0052699">
    <property type="term" value="P:ergothioneine biosynthetic process"/>
    <property type="evidence" value="ECO:0007669"/>
    <property type="project" value="InterPro"/>
</dbReference>
<evidence type="ECO:0000256" key="1">
    <source>
        <dbReference type="ARBA" id="ARBA00023002"/>
    </source>
</evidence>
<dbReference type="InterPro" id="IPR024775">
    <property type="entry name" value="DinB-like"/>
</dbReference>
<evidence type="ECO:0000313" key="6">
    <source>
        <dbReference type="EMBL" id="MEA5446233.1"/>
    </source>
</evidence>
<feature type="domain" description="DinB-like" evidence="5">
    <location>
        <begin position="19"/>
        <end position="134"/>
    </location>
</feature>
<dbReference type="Proteomes" id="UP001302316">
    <property type="component" value="Unassembled WGS sequence"/>
</dbReference>
<evidence type="ECO:0000256" key="3">
    <source>
        <dbReference type="ARBA" id="ARBA00037882"/>
    </source>
</evidence>
<comment type="caution">
    <text evidence="6">The sequence shown here is derived from an EMBL/GenBank/DDBJ whole genome shotgun (WGS) entry which is preliminary data.</text>
</comment>
<dbReference type="InterPro" id="IPR034660">
    <property type="entry name" value="DinB/YfiT-like"/>
</dbReference>
<keyword evidence="2" id="KW-0408">Iron</keyword>
<keyword evidence="7" id="KW-1185">Reference proteome</keyword>
<reference evidence="6 7" key="1">
    <citation type="submission" date="2023-12" db="EMBL/GenBank/DDBJ databases">
        <title>Whole-genome sequencing of halo(alkali)philic microorganisms from hypersaline lakes.</title>
        <authorList>
            <person name="Sorokin D.Y."/>
            <person name="Merkel A.Y."/>
            <person name="Messina E."/>
            <person name="Yakimov M."/>
        </authorList>
    </citation>
    <scope>NUCLEOTIDE SEQUENCE [LARGE SCALE GENOMIC DNA]</scope>
    <source>
        <strain evidence="6 7">AB-CW1</strain>
    </source>
</reference>
<evidence type="ECO:0000313" key="7">
    <source>
        <dbReference type="Proteomes" id="UP001302316"/>
    </source>
</evidence>
<evidence type="ECO:0000256" key="2">
    <source>
        <dbReference type="ARBA" id="ARBA00023004"/>
    </source>
</evidence>
<dbReference type="SUPFAM" id="SSF109854">
    <property type="entry name" value="DinB/YfiT-like putative metalloenzymes"/>
    <property type="match status" value="1"/>
</dbReference>
<dbReference type="InterPro" id="IPR005532">
    <property type="entry name" value="SUMF_dom"/>
</dbReference>
<dbReference type="PANTHER" id="PTHR23150">
    <property type="entry name" value="SULFATASE MODIFYING FACTOR 1, 2"/>
    <property type="match status" value="1"/>
</dbReference>
<dbReference type="Pfam" id="PF12867">
    <property type="entry name" value="DinB_2"/>
    <property type="match status" value="1"/>
</dbReference>
<dbReference type="SUPFAM" id="SSF56436">
    <property type="entry name" value="C-type lectin-like"/>
    <property type="match status" value="1"/>
</dbReference>
<evidence type="ECO:0000259" key="5">
    <source>
        <dbReference type="Pfam" id="PF12867"/>
    </source>
</evidence>
<accession>A0AAP6MKS8</accession>
<organism evidence="6 7">
    <name type="scientific">Natronospira elongata</name>
    <dbReference type="NCBI Taxonomy" id="3110268"/>
    <lineage>
        <taxon>Bacteria</taxon>
        <taxon>Pseudomonadati</taxon>
        <taxon>Pseudomonadota</taxon>
        <taxon>Gammaproteobacteria</taxon>
        <taxon>Natronospirales</taxon>
        <taxon>Natronospiraceae</taxon>
        <taxon>Natronospira</taxon>
    </lineage>
</organism>
<name>A0AAP6MKS8_9GAMM</name>
<evidence type="ECO:0000259" key="4">
    <source>
        <dbReference type="Pfam" id="PF03781"/>
    </source>
</evidence>
<dbReference type="InterPro" id="IPR042095">
    <property type="entry name" value="SUMF_sf"/>
</dbReference>
<protein>
    <submittedName>
        <fullName evidence="6">Ergothioneine biosynthesis protein EgtB</fullName>
    </submittedName>
</protein>
<feature type="domain" description="Sulfatase-modifying factor enzyme-like" evidence="4">
    <location>
        <begin position="200"/>
        <end position="336"/>
    </location>
</feature>
<dbReference type="InterPro" id="IPR017806">
    <property type="entry name" value="EgtB"/>
</dbReference>
<dbReference type="RefSeq" id="WP_346052363.1">
    <property type="nucleotide sequence ID" value="NZ_JAYGII010000024.1"/>
</dbReference>
<comment type="pathway">
    <text evidence="3">Amino-acid biosynthesis; ergothioneine biosynthesis.</text>
</comment>
<feature type="domain" description="Sulfatase-modifying factor enzyme-like" evidence="4">
    <location>
        <begin position="341"/>
        <end position="422"/>
    </location>
</feature>